<dbReference type="Pfam" id="PF13098">
    <property type="entry name" value="Thioredoxin_2"/>
    <property type="match status" value="1"/>
</dbReference>
<dbReference type="Gene3D" id="3.40.30.10">
    <property type="entry name" value="Glutaredoxin"/>
    <property type="match status" value="1"/>
</dbReference>
<sequence length="155" mass="17064">MARPDTPASRMPNALPVPASLQAAAQAARARGEPLVVMVTLAGCAFCDIVRNSHLLPMLRRGEVQAVQIDMLDRRTPLLDWRGQTTTGYELARAWRIGVAPTLLFVDDRGRELAERLEGMGVPDFYGPYLEQRLAHARARLRQAAGQAPDAPQPR</sequence>
<organism evidence="2 3">
    <name type="scientific">Tepidimonas thermarum</name>
    <dbReference type="NCBI Taxonomy" id="335431"/>
    <lineage>
        <taxon>Bacteria</taxon>
        <taxon>Pseudomonadati</taxon>
        <taxon>Pseudomonadota</taxon>
        <taxon>Betaproteobacteria</taxon>
        <taxon>Burkholderiales</taxon>
        <taxon>Tepidimonas</taxon>
    </lineage>
</organism>
<name>A0A554WZJ7_9BURK</name>
<evidence type="ECO:0000313" key="3">
    <source>
        <dbReference type="Proteomes" id="UP000318542"/>
    </source>
</evidence>
<protein>
    <recommendedName>
        <fullName evidence="1">Thioredoxin-like fold domain-containing protein</fullName>
    </recommendedName>
</protein>
<evidence type="ECO:0000313" key="2">
    <source>
        <dbReference type="EMBL" id="TSE29007.1"/>
    </source>
</evidence>
<comment type="caution">
    <text evidence="2">The sequence shown here is derived from an EMBL/GenBank/DDBJ whole genome shotgun (WGS) entry which is preliminary data.</text>
</comment>
<gene>
    <name evidence="2" type="ORF">Tther_01715</name>
</gene>
<dbReference type="InterPro" id="IPR036249">
    <property type="entry name" value="Thioredoxin-like_sf"/>
</dbReference>
<dbReference type="AlphaFoldDB" id="A0A554WZJ7"/>
<accession>A0A554WZJ7</accession>
<dbReference type="EMBL" id="VJOL01000032">
    <property type="protein sequence ID" value="TSE29007.1"/>
    <property type="molecule type" value="Genomic_DNA"/>
</dbReference>
<evidence type="ECO:0000259" key="1">
    <source>
        <dbReference type="Pfam" id="PF13098"/>
    </source>
</evidence>
<keyword evidence="3" id="KW-1185">Reference proteome</keyword>
<dbReference type="Proteomes" id="UP000318542">
    <property type="component" value="Unassembled WGS sequence"/>
</dbReference>
<feature type="domain" description="Thioredoxin-like fold" evidence="1">
    <location>
        <begin position="29"/>
        <end position="120"/>
    </location>
</feature>
<reference evidence="2 3" key="1">
    <citation type="submission" date="2019-07" db="EMBL/GenBank/DDBJ databases">
        <title>Tepidimonas thermarum AA-1 draft genome.</title>
        <authorList>
            <person name="Da Costa M.S."/>
            <person name="Froufe H.J.C."/>
            <person name="Egas C."/>
            <person name="Albuquerque L."/>
        </authorList>
    </citation>
    <scope>NUCLEOTIDE SEQUENCE [LARGE SCALE GENOMIC DNA]</scope>
    <source>
        <strain evidence="2 3">AA-1</strain>
    </source>
</reference>
<dbReference type="SUPFAM" id="SSF52833">
    <property type="entry name" value="Thioredoxin-like"/>
    <property type="match status" value="1"/>
</dbReference>
<proteinExistence type="predicted"/>
<dbReference type="InterPro" id="IPR012336">
    <property type="entry name" value="Thioredoxin-like_fold"/>
</dbReference>